<dbReference type="STRING" id="767769.A0A1L9UR83"/>
<feature type="compositionally biased region" description="Polar residues" evidence="1">
    <location>
        <begin position="507"/>
        <end position="516"/>
    </location>
</feature>
<feature type="region of interest" description="Disordered" evidence="1">
    <location>
        <begin position="468"/>
        <end position="671"/>
    </location>
</feature>
<feature type="region of interest" description="Disordered" evidence="1">
    <location>
        <begin position="987"/>
        <end position="1035"/>
    </location>
</feature>
<gene>
    <name evidence="3" type="ORF">ASPBRDRAFT_122699</name>
</gene>
<dbReference type="PROSITE" id="PS00018">
    <property type="entry name" value="EF_HAND_1"/>
    <property type="match status" value="1"/>
</dbReference>
<dbReference type="InterPro" id="IPR018247">
    <property type="entry name" value="EF_Hand_1_Ca_BS"/>
</dbReference>
<feature type="compositionally biased region" description="Basic and acidic residues" evidence="1">
    <location>
        <begin position="1026"/>
        <end position="1035"/>
    </location>
</feature>
<evidence type="ECO:0000259" key="2">
    <source>
        <dbReference type="Pfam" id="PF25909"/>
    </source>
</evidence>
<evidence type="ECO:0000313" key="3">
    <source>
        <dbReference type="EMBL" id="OJJ74029.1"/>
    </source>
</evidence>
<feature type="region of interest" description="Disordered" evidence="1">
    <location>
        <begin position="218"/>
        <end position="279"/>
    </location>
</feature>
<dbReference type="GeneID" id="93570025"/>
<feature type="compositionally biased region" description="Polar residues" evidence="1">
    <location>
        <begin position="95"/>
        <end position="107"/>
    </location>
</feature>
<feature type="compositionally biased region" description="Polar residues" evidence="1">
    <location>
        <begin position="572"/>
        <end position="589"/>
    </location>
</feature>
<evidence type="ECO:0000313" key="4">
    <source>
        <dbReference type="Proteomes" id="UP000184499"/>
    </source>
</evidence>
<dbReference type="Pfam" id="PF25909">
    <property type="entry name" value="zf-C2H2_AHC1"/>
    <property type="match status" value="1"/>
</dbReference>
<protein>
    <recommendedName>
        <fullName evidence="2">AHC1-like C2H2 zinc-finger domain-containing protein</fullName>
    </recommendedName>
</protein>
<dbReference type="VEuPathDB" id="FungiDB:ASPBRDRAFT_122699"/>
<accession>A0A1L9UR83</accession>
<feature type="compositionally biased region" description="Low complexity" evidence="1">
    <location>
        <begin position="29"/>
        <end position="38"/>
    </location>
</feature>
<dbReference type="AlphaFoldDB" id="A0A1L9UR83"/>
<organism evidence="3 4">
    <name type="scientific">Aspergillus brasiliensis (strain CBS 101740 / IMI 381727 / IBT 21946)</name>
    <dbReference type="NCBI Taxonomy" id="767769"/>
    <lineage>
        <taxon>Eukaryota</taxon>
        <taxon>Fungi</taxon>
        <taxon>Dikarya</taxon>
        <taxon>Ascomycota</taxon>
        <taxon>Pezizomycotina</taxon>
        <taxon>Eurotiomycetes</taxon>
        <taxon>Eurotiomycetidae</taxon>
        <taxon>Eurotiales</taxon>
        <taxon>Aspergillaceae</taxon>
        <taxon>Aspergillus</taxon>
        <taxon>Aspergillus subgen. Circumdati</taxon>
    </lineage>
</organism>
<dbReference type="OMA" id="APNDAFT"/>
<feature type="region of interest" description="Disordered" evidence="1">
    <location>
        <begin position="1"/>
        <end position="113"/>
    </location>
</feature>
<dbReference type="PANTHER" id="PTHR21521">
    <property type="entry name" value="AMUN, ISOFORM A"/>
    <property type="match status" value="1"/>
</dbReference>
<dbReference type="EMBL" id="KV878682">
    <property type="protein sequence ID" value="OJJ74029.1"/>
    <property type="molecule type" value="Genomic_DNA"/>
</dbReference>
<feature type="compositionally biased region" description="Low complexity" evidence="1">
    <location>
        <begin position="602"/>
        <end position="613"/>
    </location>
</feature>
<dbReference type="InterPro" id="IPR058706">
    <property type="entry name" value="zf-C2H2_AHC1-like"/>
</dbReference>
<keyword evidence="4" id="KW-1185">Reference proteome</keyword>
<evidence type="ECO:0000256" key="1">
    <source>
        <dbReference type="SAM" id="MobiDB-lite"/>
    </source>
</evidence>
<dbReference type="Proteomes" id="UP000184499">
    <property type="component" value="Unassembled WGS sequence"/>
</dbReference>
<name>A0A1L9UR83_ASPBC</name>
<feature type="compositionally biased region" description="Acidic residues" evidence="1">
    <location>
        <begin position="592"/>
        <end position="601"/>
    </location>
</feature>
<dbReference type="OrthoDB" id="5355528at2759"/>
<feature type="compositionally biased region" description="Low complexity" evidence="1">
    <location>
        <begin position="83"/>
        <end position="94"/>
    </location>
</feature>
<dbReference type="PANTHER" id="PTHR21521:SF0">
    <property type="entry name" value="AMUN, ISOFORM A"/>
    <property type="match status" value="1"/>
</dbReference>
<feature type="domain" description="AHC1-like C2H2 zinc-finger" evidence="2">
    <location>
        <begin position="283"/>
        <end position="331"/>
    </location>
</feature>
<dbReference type="RefSeq" id="XP_067481277.1">
    <property type="nucleotide sequence ID" value="XM_067617537.1"/>
</dbReference>
<proteinExistence type="predicted"/>
<sequence>MLSTSPHCAASGVSGLPLPQLKRKRSDSSDSAPARDAPVATKLRADDVPSKPVSLQQDPSLPATGAVTASHHAGTDGRAQPISESSHTSHSGQSAITNPSEITNQDGPSPKIDADTLRETLEAQLSLEVLLKHNELRLIDQEIAKCQVALEQLRRCAEIPYPGSRVAGYSQSVSNGTGAAVWAPENGPAPQSPAPWGVVEGPYSRHYSRWLLPDPRFDGGEVEPDTPLSGLPLMEGRTTRGSSGDLGSLAGKTRPQRGSASAKLQALPNGYPAPKDKAGPMLIRRKSDNVLVKLVCLDCGRDNFSSTQGFINHCRIAHSRNYTSHDAAAMESGKPVEVDEAGAVVGGRVESSSSTVGTGGFVHPLIRTAHGIEPSSKTPSSASEAAGDNATPRKRSCPSRRASTGVETPRAAARPQWESRRGTPAAAGASRHTSFLGSPATPHLSSLMQSRGVGLDLDRLVGEAKTTVDLGEYTSDEGESDSESVAPPEAMSHEQKAAAVRAGRQPMRTTASQTAAQRPGSRKGLDKTSLKPFPLESLTPTKPVPYQSPYGAVSCPSRPPQLDGLREVDGTEPSSNLSPTTIESNQAPSLVSDDDDYEAASDSESPGPSSSEAGDAEEDFGHIGVEDDEDSTTSTTAPEAKSDMGMFRRRNKKKKEGVMSASLGPLSRSRDEKRYTMNHLHPHTISPSTFHHLLEQYPKTVESLARRKASAKIKRKIPAAAAAGSKGKKLKTSLTTPATTVTRTEGEEDYIKSEVNEFLSLDEFRYEGLPGLVTARAEGKDDDEDGSGYLEKEDLVRLVEWKMKHGTFRPALLGLIRSNSETAVRDATKKAFKALSSARHTTNGGSEKFPSEALDILTKALRGVGVATASLVLSLASTATATDVPFYSDDVYLWVCMEEIPASADRLKRGIYKRLNGELNVKYTMAEYRGVWEGVKKLRERLGQSDEGVSVSVSVSVLEVEKVALVVKHYTLLGGIGDGQGDDVCDKKVSSGVKMEEEGEGEEPKREKRKLQDEQPTGEGRRRSKRLDSRRMNPA</sequence>
<reference evidence="4" key="1">
    <citation type="journal article" date="2017" name="Genome Biol.">
        <title>Comparative genomics reveals high biological diversity and specific adaptations in the industrially and medically important fungal genus Aspergillus.</title>
        <authorList>
            <person name="de Vries R.P."/>
            <person name="Riley R."/>
            <person name="Wiebenga A."/>
            <person name="Aguilar-Osorio G."/>
            <person name="Amillis S."/>
            <person name="Uchima C.A."/>
            <person name="Anderluh G."/>
            <person name="Asadollahi M."/>
            <person name="Askin M."/>
            <person name="Barry K."/>
            <person name="Battaglia E."/>
            <person name="Bayram O."/>
            <person name="Benocci T."/>
            <person name="Braus-Stromeyer S.A."/>
            <person name="Caldana C."/>
            <person name="Canovas D."/>
            <person name="Cerqueira G.C."/>
            <person name="Chen F."/>
            <person name="Chen W."/>
            <person name="Choi C."/>
            <person name="Clum A."/>
            <person name="Dos Santos R.A."/>
            <person name="Damasio A.R."/>
            <person name="Diallinas G."/>
            <person name="Emri T."/>
            <person name="Fekete E."/>
            <person name="Flipphi M."/>
            <person name="Freyberg S."/>
            <person name="Gallo A."/>
            <person name="Gournas C."/>
            <person name="Habgood R."/>
            <person name="Hainaut M."/>
            <person name="Harispe M.L."/>
            <person name="Henrissat B."/>
            <person name="Hilden K.S."/>
            <person name="Hope R."/>
            <person name="Hossain A."/>
            <person name="Karabika E."/>
            <person name="Karaffa L."/>
            <person name="Karanyi Z."/>
            <person name="Krasevec N."/>
            <person name="Kuo A."/>
            <person name="Kusch H."/>
            <person name="LaButti K."/>
            <person name="Lagendijk E.L."/>
            <person name="Lapidus A."/>
            <person name="Levasseur A."/>
            <person name="Lindquist E."/>
            <person name="Lipzen A."/>
            <person name="Logrieco A.F."/>
            <person name="MacCabe A."/>
            <person name="Maekelae M.R."/>
            <person name="Malavazi I."/>
            <person name="Melin P."/>
            <person name="Meyer V."/>
            <person name="Mielnichuk N."/>
            <person name="Miskei M."/>
            <person name="Molnar A.P."/>
            <person name="Mule G."/>
            <person name="Ngan C.Y."/>
            <person name="Orejas M."/>
            <person name="Orosz E."/>
            <person name="Ouedraogo J.P."/>
            <person name="Overkamp K.M."/>
            <person name="Park H.-S."/>
            <person name="Perrone G."/>
            <person name="Piumi F."/>
            <person name="Punt P.J."/>
            <person name="Ram A.F."/>
            <person name="Ramon A."/>
            <person name="Rauscher S."/>
            <person name="Record E."/>
            <person name="Riano-Pachon D.M."/>
            <person name="Robert V."/>
            <person name="Roehrig J."/>
            <person name="Ruller R."/>
            <person name="Salamov A."/>
            <person name="Salih N.S."/>
            <person name="Samson R.A."/>
            <person name="Sandor E."/>
            <person name="Sanguinetti M."/>
            <person name="Schuetze T."/>
            <person name="Sepcic K."/>
            <person name="Shelest E."/>
            <person name="Sherlock G."/>
            <person name="Sophianopoulou V."/>
            <person name="Squina F.M."/>
            <person name="Sun H."/>
            <person name="Susca A."/>
            <person name="Todd R.B."/>
            <person name="Tsang A."/>
            <person name="Unkles S.E."/>
            <person name="van de Wiele N."/>
            <person name="van Rossen-Uffink D."/>
            <person name="Oliveira J.V."/>
            <person name="Vesth T.C."/>
            <person name="Visser J."/>
            <person name="Yu J.-H."/>
            <person name="Zhou M."/>
            <person name="Andersen M.R."/>
            <person name="Archer D.B."/>
            <person name="Baker S.E."/>
            <person name="Benoit I."/>
            <person name="Brakhage A.A."/>
            <person name="Braus G.H."/>
            <person name="Fischer R."/>
            <person name="Frisvad J.C."/>
            <person name="Goldman G.H."/>
            <person name="Houbraken J."/>
            <person name="Oakley B."/>
            <person name="Pocsi I."/>
            <person name="Scazzocchio C."/>
            <person name="Seiboth B."/>
            <person name="vanKuyk P.A."/>
            <person name="Wortman J."/>
            <person name="Dyer P.S."/>
            <person name="Grigoriev I.V."/>
        </authorList>
    </citation>
    <scope>NUCLEOTIDE SEQUENCE [LARGE SCALE GENOMIC DNA]</scope>
    <source>
        <strain evidence="4">CBS 101740 / IMI 381727 / IBT 21946</strain>
    </source>
</reference>
<feature type="region of interest" description="Disordered" evidence="1">
    <location>
        <begin position="371"/>
        <end position="443"/>
    </location>
</feature>
<feature type="compositionally biased region" description="Basic and acidic residues" evidence="1">
    <location>
        <begin position="1002"/>
        <end position="1013"/>
    </location>
</feature>